<dbReference type="Pfam" id="PF04715">
    <property type="entry name" value="Anth_synt_I_N"/>
    <property type="match status" value="1"/>
</dbReference>
<dbReference type="SUPFAM" id="SSF56322">
    <property type="entry name" value="ADC synthase"/>
    <property type="match status" value="1"/>
</dbReference>
<proteinExistence type="predicted"/>
<dbReference type="EMBL" id="FNDU01000016">
    <property type="protein sequence ID" value="SDI95608.1"/>
    <property type="molecule type" value="Genomic_DNA"/>
</dbReference>
<feature type="region of interest" description="Disordered" evidence="1">
    <location>
        <begin position="291"/>
        <end position="315"/>
    </location>
</feature>
<keyword evidence="5" id="KW-1185">Reference proteome</keyword>
<dbReference type="GO" id="GO:0000162">
    <property type="term" value="P:L-tryptophan biosynthetic process"/>
    <property type="evidence" value="ECO:0007669"/>
    <property type="project" value="TreeGrafter"/>
</dbReference>
<dbReference type="PRINTS" id="PR00095">
    <property type="entry name" value="ANTSNTHASEI"/>
</dbReference>
<dbReference type="AlphaFoldDB" id="A0A1G8PTD9"/>
<dbReference type="Proteomes" id="UP000199017">
    <property type="component" value="Unassembled WGS sequence"/>
</dbReference>
<dbReference type="OrthoDB" id="9803598at2"/>
<feature type="domain" description="Chorismate-utilising enzyme C-terminal" evidence="2">
    <location>
        <begin position="217"/>
        <end position="470"/>
    </location>
</feature>
<evidence type="ECO:0000313" key="4">
    <source>
        <dbReference type="EMBL" id="SDI95608.1"/>
    </source>
</evidence>
<dbReference type="RefSeq" id="WP_091587479.1">
    <property type="nucleotide sequence ID" value="NZ_FNDU01000016.1"/>
</dbReference>
<dbReference type="InterPro" id="IPR006805">
    <property type="entry name" value="Anth_synth_I_N"/>
</dbReference>
<dbReference type="InterPro" id="IPR015890">
    <property type="entry name" value="Chorismate_C"/>
</dbReference>
<accession>A0A1G8PTD9</accession>
<evidence type="ECO:0000259" key="3">
    <source>
        <dbReference type="Pfam" id="PF04715"/>
    </source>
</evidence>
<name>A0A1G8PTD9_9BACI</name>
<dbReference type="InterPro" id="IPR005801">
    <property type="entry name" value="ADC_synthase"/>
</dbReference>
<dbReference type="Gene3D" id="3.60.120.10">
    <property type="entry name" value="Anthranilate synthase"/>
    <property type="match status" value="1"/>
</dbReference>
<dbReference type="InterPro" id="IPR019999">
    <property type="entry name" value="Anth_synth_I-like"/>
</dbReference>
<protein>
    <submittedName>
        <fullName evidence="4">Aminodeoxychorismate synthase, subunit I</fullName>
    </submittedName>
</protein>
<sequence>MTEDLAPLPDHSKSYKVMVSSFKYPEKEFFSSYQALSVDKKQHILLESGQRGRYSIAGLVPFAVMKGKNNNLLIETREGNIRKSGEPLEEMKKWLRPYKTESNPNLPDFQGGILGFVSYDYIRYVEELPLDTSDDLSTDDLYFLAFQQVFIYDHHNKKLWIIVHYAKGEEAKAKADIERLKALWQYPPYFSWGRYLEQYDFLSSANRTRCLDSSFSERTFAQAVKKVQEYIRSGDVFQVNLSVRQAKKLLTPPFHIYEKLRELNPSPYMGYMHTPDFQLVSGSPELLVKKRGDEASTRPIAGTRPRGETAEQDEGYEQELIATEKERAEHVMLVDLERNDLGKVCKYGTVSVDELMVIERYSHVMHIVSNVKGKLADDVDEYDMIKAAFPGGTITGAPKIRTMEIIEELERVRRGVYTGSIGWIGFNGDMELNIAIRTMIAKDGMAYVQAGAGIVIDSSPEAEYQESLKKARALWKAQEISEEEMAVKQSRAEEEKVYDFND</sequence>
<dbReference type="STRING" id="930129.SAMN05216352_11610"/>
<dbReference type="PANTHER" id="PTHR11236">
    <property type="entry name" value="AMINOBENZOATE/ANTHRANILATE SYNTHASE"/>
    <property type="match status" value="1"/>
</dbReference>
<evidence type="ECO:0000256" key="1">
    <source>
        <dbReference type="SAM" id="MobiDB-lite"/>
    </source>
</evidence>
<reference evidence="4 5" key="1">
    <citation type="submission" date="2016-10" db="EMBL/GenBank/DDBJ databases">
        <authorList>
            <person name="de Groot N.N."/>
        </authorList>
    </citation>
    <scope>NUCLEOTIDE SEQUENCE [LARGE SCALE GENOMIC DNA]</scope>
    <source>
        <strain evidence="5">P4B,CCM 7963,CECT 7998,DSM 25260,IBRC-M 10614,KCTC 13821</strain>
    </source>
</reference>
<dbReference type="Pfam" id="PF00425">
    <property type="entry name" value="Chorismate_bind"/>
    <property type="match status" value="1"/>
</dbReference>
<gene>
    <name evidence="4" type="ORF">SAMN05216352_11610</name>
</gene>
<dbReference type="PANTHER" id="PTHR11236:SF41">
    <property type="entry name" value="AMINODEOXYCHORISMATE SYNTHASE COMPONENT 1"/>
    <property type="match status" value="1"/>
</dbReference>
<evidence type="ECO:0000259" key="2">
    <source>
        <dbReference type="Pfam" id="PF00425"/>
    </source>
</evidence>
<organism evidence="4 5">
    <name type="scientific">Alteribacillus bidgolensis</name>
    <dbReference type="NCBI Taxonomy" id="930129"/>
    <lineage>
        <taxon>Bacteria</taxon>
        <taxon>Bacillati</taxon>
        <taxon>Bacillota</taxon>
        <taxon>Bacilli</taxon>
        <taxon>Bacillales</taxon>
        <taxon>Bacillaceae</taxon>
        <taxon>Alteribacillus</taxon>
    </lineage>
</organism>
<feature type="domain" description="Anthranilate synthase component I N-terminal" evidence="3">
    <location>
        <begin position="31"/>
        <end position="161"/>
    </location>
</feature>
<evidence type="ECO:0000313" key="5">
    <source>
        <dbReference type="Proteomes" id="UP000199017"/>
    </source>
</evidence>